<name>A0A1A8CEX1_NOTKA</name>
<dbReference type="EMBL" id="HADZ01014436">
    <property type="protein sequence ID" value="SBP78377.1"/>
    <property type="molecule type" value="Transcribed_RNA"/>
</dbReference>
<accession>A0A1A8CEX1</accession>
<dbReference type="AlphaFoldDB" id="A0A1A8CEX1"/>
<feature type="non-terminal residue" evidence="1">
    <location>
        <position position="36"/>
    </location>
</feature>
<reference evidence="1" key="2">
    <citation type="submission" date="2016-06" db="EMBL/GenBank/DDBJ databases">
        <title>The genome of a short-lived fish provides insights into sex chromosome evolution and the genetic control of aging.</title>
        <authorList>
            <person name="Reichwald K."/>
            <person name="Felder M."/>
            <person name="Petzold A."/>
            <person name="Koch P."/>
            <person name="Groth M."/>
            <person name="Platzer M."/>
        </authorList>
    </citation>
    <scope>NUCLEOTIDE SEQUENCE</scope>
    <source>
        <tissue evidence="1">Brain</tissue>
    </source>
</reference>
<evidence type="ECO:0000313" key="1">
    <source>
        <dbReference type="EMBL" id="SBP78377.1"/>
    </source>
</evidence>
<organism evidence="1">
    <name type="scientific">Nothobranchius kadleci</name>
    <name type="common">African annual killifish</name>
    <dbReference type="NCBI Taxonomy" id="1051664"/>
    <lineage>
        <taxon>Eukaryota</taxon>
        <taxon>Metazoa</taxon>
        <taxon>Chordata</taxon>
        <taxon>Craniata</taxon>
        <taxon>Vertebrata</taxon>
        <taxon>Euteleostomi</taxon>
        <taxon>Actinopterygii</taxon>
        <taxon>Neopterygii</taxon>
        <taxon>Teleostei</taxon>
        <taxon>Neoteleostei</taxon>
        <taxon>Acanthomorphata</taxon>
        <taxon>Ovalentaria</taxon>
        <taxon>Atherinomorphae</taxon>
        <taxon>Cyprinodontiformes</taxon>
        <taxon>Nothobranchiidae</taxon>
        <taxon>Nothobranchius</taxon>
    </lineage>
</organism>
<feature type="non-terminal residue" evidence="1">
    <location>
        <position position="1"/>
    </location>
</feature>
<protein>
    <submittedName>
        <fullName evidence="1">Zgc:123060</fullName>
    </submittedName>
</protein>
<reference evidence="1" key="1">
    <citation type="submission" date="2016-05" db="EMBL/GenBank/DDBJ databases">
        <authorList>
            <person name="Lavstsen T."/>
            <person name="Jespersen J.S."/>
        </authorList>
    </citation>
    <scope>NUCLEOTIDE SEQUENCE</scope>
    <source>
        <tissue evidence="1">Brain</tissue>
    </source>
</reference>
<sequence length="36" mass="4213">ESRWMEGHSQERRHATLVTQETLQELSTAHLLPRSP</sequence>
<gene>
    <name evidence="1" type="primary">ZGC:123060</name>
</gene>
<proteinExistence type="predicted"/>